<gene>
    <name evidence="4" type="ORF">ACFO3D_16960</name>
</gene>
<dbReference type="Pfam" id="PF00581">
    <property type="entry name" value="Rhodanese"/>
    <property type="match status" value="2"/>
</dbReference>
<evidence type="ECO:0000313" key="5">
    <source>
        <dbReference type="Proteomes" id="UP001595989"/>
    </source>
</evidence>
<keyword evidence="1 4" id="KW-0808">Transferase</keyword>
<dbReference type="CDD" id="cd01448">
    <property type="entry name" value="TST_Repeat_1"/>
    <property type="match status" value="1"/>
</dbReference>
<name>A0ABV9DPD1_9BACI</name>
<dbReference type="SMART" id="SM00450">
    <property type="entry name" value="RHOD"/>
    <property type="match status" value="2"/>
</dbReference>
<dbReference type="RefSeq" id="WP_390298915.1">
    <property type="nucleotide sequence ID" value="NZ_JBHSFU010000012.1"/>
</dbReference>
<dbReference type="Gene3D" id="3.40.250.10">
    <property type="entry name" value="Rhodanese-like domain"/>
    <property type="match status" value="2"/>
</dbReference>
<dbReference type="PANTHER" id="PTHR11364:SF27">
    <property type="entry name" value="SULFURTRANSFERASE"/>
    <property type="match status" value="1"/>
</dbReference>
<dbReference type="GO" id="GO:0016740">
    <property type="term" value="F:transferase activity"/>
    <property type="evidence" value="ECO:0007669"/>
    <property type="project" value="UniProtKB-KW"/>
</dbReference>
<dbReference type="InterPro" id="IPR036873">
    <property type="entry name" value="Rhodanese-like_dom_sf"/>
</dbReference>
<evidence type="ECO:0000256" key="2">
    <source>
        <dbReference type="ARBA" id="ARBA00022737"/>
    </source>
</evidence>
<dbReference type="Proteomes" id="UP001595989">
    <property type="component" value="Unassembled WGS sequence"/>
</dbReference>
<evidence type="ECO:0000259" key="3">
    <source>
        <dbReference type="PROSITE" id="PS50206"/>
    </source>
</evidence>
<dbReference type="CDD" id="cd01449">
    <property type="entry name" value="TST_Repeat_2"/>
    <property type="match status" value="1"/>
</dbReference>
<keyword evidence="2" id="KW-0677">Repeat</keyword>
<accession>A0ABV9DPD1</accession>
<proteinExistence type="predicted"/>
<dbReference type="SUPFAM" id="SSF52821">
    <property type="entry name" value="Rhodanese/Cell cycle control phosphatase"/>
    <property type="match status" value="2"/>
</dbReference>
<dbReference type="InterPro" id="IPR045078">
    <property type="entry name" value="TST/MPST-like"/>
</dbReference>
<keyword evidence="5" id="KW-1185">Reference proteome</keyword>
<organism evidence="4 5">
    <name type="scientific">Virgibacillus kekensis</name>
    <dbReference type="NCBI Taxonomy" id="202261"/>
    <lineage>
        <taxon>Bacteria</taxon>
        <taxon>Bacillati</taxon>
        <taxon>Bacillota</taxon>
        <taxon>Bacilli</taxon>
        <taxon>Bacillales</taxon>
        <taxon>Bacillaceae</taxon>
        <taxon>Virgibacillus</taxon>
    </lineage>
</organism>
<dbReference type="EC" id="2.8.1.-" evidence="4"/>
<dbReference type="EMBL" id="JBHSFU010000012">
    <property type="protein sequence ID" value="MFC4559875.1"/>
    <property type="molecule type" value="Genomic_DNA"/>
</dbReference>
<reference evidence="5" key="1">
    <citation type="journal article" date="2019" name="Int. J. Syst. Evol. Microbiol.">
        <title>The Global Catalogue of Microorganisms (GCM) 10K type strain sequencing project: providing services to taxonomists for standard genome sequencing and annotation.</title>
        <authorList>
            <consortium name="The Broad Institute Genomics Platform"/>
            <consortium name="The Broad Institute Genome Sequencing Center for Infectious Disease"/>
            <person name="Wu L."/>
            <person name="Ma J."/>
        </authorList>
    </citation>
    <scope>NUCLEOTIDE SEQUENCE [LARGE SCALE GENOMIC DNA]</scope>
    <source>
        <strain evidence="5">CGMCC 4.7426</strain>
    </source>
</reference>
<protein>
    <submittedName>
        <fullName evidence="4">Sulfurtransferase</fullName>
        <ecNumber evidence="4">2.8.1.-</ecNumber>
    </submittedName>
</protein>
<dbReference type="PROSITE" id="PS50206">
    <property type="entry name" value="RHODANESE_3"/>
    <property type="match status" value="2"/>
</dbReference>
<dbReference type="InterPro" id="IPR001763">
    <property type="entry name" value="Rhodanese-like_dom"/>
</dbReference>
<feature type="domain" description="Rhodanese" evidence="3">
    <location>
        <begin position="17"/>
        <end position="136"/>
    </location>
</feature>
<evidence type="ECO:0000313" key="4">
    <source>
        <dbReference type="EMBL" id="MFC4559875.1"/>
    </source>
</evidence>
<evidence type="ECO:0000256" key="1">
    <source>
        <dbReference type="ARBA" id="ARBA00022679"/>
    </source>
</evidence>
<sequence>MSTIVNCEWLHERLNDDPENMVVVDVRFYLNDAEAGRKAYLKDHIPNAVYLDLEKDLSDKPQKHGGKHPLPDMETFVAKLGNIGINNDTDVVIYDQSNDMFAARLWWLLDYVGHEKIFLLDGGYDEWVNQGYEVSDEIPTLTSSKKFIPDFQKYTVADIEEVKEKMETGAATLIDSRARARYLGKTEPLYIKAGHIPGAKNFFWKDVLDDRGKWKSPAELEDNFSALSKDDEIIVSCGSGVSACPNILALRTAGYKNVKLYPGSFSDWISYPENKVTKGEE</sequence>
<comment type="caution">
    <text evidence="4">The sequence shown here is derived from an EMBL/GenBank/DDBJ whole genome shotgun (WGS) entry which is preliminary data.</text>
</comment>
<feature type="domain" description="Rhodanese" evidence="3">
    <location>
        <begin position="167"/>
        <end position="277"/>
    </location>
</feature>
<dbReference type="PANTHER" id="PTHR11364">
    <property type="entry name" value="THIOSULFATE SULFERTANSFERASE"/>
    <property type="match status" value="1"/>
</dbReference>